<evidence type="ECO:0000256" key="2">
    <source>
        <dbReference type="ARBA" id="ARBA00012150"/>
    </source>
</evidence>
<evidence type="ECO:0000256" key="4">
    <source>
        <dbReference type="ARBA" id="ARBA00047645"/>
    </source>
</evidence>
<dbReference type="SUPFAM" id="SSF54975">
    <property type="entry name" value="Acylphosphatase/BLUF domain-like"/>
    <property type="match status" value="1"/>
</dbReference>
<keyword evidence="5" id="KW-0378">Hydrolase</keyword>
<dbReference type="EC" id="3.6.1.7" evidence="2 5"/>
<proteinExistence type="inferred from homology"/>
<evidence type="ECO:0000259" key="7">
    <source>
        <dbReference type="PROSITE" id="PS51160"/>
    </source>
</evidence>
<dbReference type="PROSITE" id="PS00150">
    <property type="entry name" value="ACYLPHOSPHATASE_1"/>
    <property type="match status" value="1"/>
</dbReference>
<dbReference type="InterPro" id="IPR020456">
    <property type="entry name" value="Acylphosphatase"/>
</dbReference>
<dbReference type="InterPro" id="IPR017968">
    <property type="entry name" value="Acylphosphatase_CS"/>
</dbReference>
<comment type="caution">
    <text evidence="8">The sequence shown here is derived from an EMBL/GenBank/DDBJ whole genome shotgun (WGS) entry which is preliminary data.</text>
</comment>
<name>A0ABR8Q0V3_9CLOT</name>
<dbReference type="EMBL" id="JACSQZ010000006">
    <property type="protein sequence ID" value="MBD7914041.1"/>
    <property type="molecule type" value="Genomic_DNA"/>
</dbReference>
<dbReference type="InterPro" id="IPR036046">
    <property type="entry name" value="Acylphosphatase-like_dom_sf"/>
</dbReference>
<evidence type="ECO:0000256" key="6">
    <source>
        <dbReference type="RuleBase" id="RU004168"/>
    </source>
</evidence>
<organism evidence="8 9">
    <name type="scientific">Clostridium gallinarum</name>
    <dbReference type="NCBI Taxonomy" id="2762246"/>
    <lineage>
        <taxon>Bacteria</taxon>
        <taxon>Bacillati</taxon>
        <taxon>Bacillota</taxon>
        <taxon>Clostridia</taxon>
        <taxon>Eubacteriales</taxon>
        <taxon>Clostridiaceae</taxon>
        <taxon>Clostridium</taxon>
    </lineage>
</organism>
<keyword evidence="9" id="KW-1185">Reference proteome</keyword>
<comment type="catalytic activity">
    <reaction evidence="4 5">
        <text>an acyl phosphate + H2O = a carboxylate + phosphate + H(+)</text>
        <dbReference type="Rhea" id="RHEA:14965"/>
        <dbReference type="ChEBI" id="CHEBI:15377"/>
        <dbReference type="ChEBI" id="CHEBI:15378"/>
        <dbReference type="ChEBI" id="CHEBI:29067"/>
        <dbReference type="ChEBI" id="CHEBI:43474"/>
        <dbReference type="ChEBI" id="CHEBI:59918"/>
        <dbReference type="EC" id="3.6.1.7"/>
    </reaction>
</comment>
<gene>
    <name evidence="8" type="ORF">H9660_02680</name>
</gene>
<feature type="active site" evidence="5">
    <location>
        <position position="36"/>
    </location>
</feature>
<evidence type="ECO:0000256" key="1">
    <source>
        <dbReference type="ARBA" id="ARBA00005614"/>
    </source>
</evidence>
<dbReference type="PANTHER" id="PTHR47268:SF4">
    <property type="entry name" value="ACYLPHOSPHATASE"/>
    <property type="match status" value="1"/>
</dbReference>
<comment type="similarity">
    <text evidence="1 6">Belongs to the acylphosphatase family.</text>
</comment>
<dbReference type="PRINTS" id="PR00112">
    <property type="entry name" value="ACYLPHPHTASE"/>
</dbReference>
<dbReference type="PROSITE" id="PS51160">
    <property type="entry name" value="ACYLPHOSPHATASE_3"/>
    <property type="match status" value="1"/>
</dbReference>
<feature type="active site" evidence="5">
    <location>
        <position position="18"/>
    </location>
</feature>
<protein>
    <recommendedName>
        <fullName evidence="3 5">acylphosphatase</fullName>
        <ecNumber evidence="2 5">3.6.1.7</ecNumber>
    </recommendedName>
</protein>
<dbReference type="InterPro" id="IPR001792">
    <property type="entry name" value="Acylphosphatase-like_dom"/>
</dbReference>
<dbReference type="RefSeq" id="WP_191748289.1">
    <property type="nucleotide sequence ID" value="NZ_JACSQZ010000006.1"/>
</dbReference>
<dbReference type="Gene3D" id="3.30.70.100">
    <property type="match status" value="1"/>
</dbReference>
<dbReference type="Pfam" id="PF00708">
    <property type="entry name" value="Acylphosphatase"/>
    <property type="match status" value="1"/>
</dbReference>
<sequence length="89" mass="10294">MVRYYIVVSGRVQGVGFRYFCQMNALNMNLTGWVHNMSNGMVEMEVQGDKNLILKFISIINKGNFFIRVTSISKKEINIIPTEKKFTIK</sequence>
<feature type="domain" description="Acylphosphatase-like" evidence="7">
    <location>
        <begin position="3"/>
        <end position="89"/>
    </location>
</feature>
<dbReference type="PANTHER" id="PTHR47268">
    <property type="entry name" value="ACYLPHOSPHATASE"/>
    <property type="match status" value="1"/>
</dbReference>
<reference evidence="8 9" key="1">
    <citation type="submission" date="2020-08" db="EMBL/GenBank/DDBJ databases">
        <title>A Genomic Blueprint of the Chicken Gut Microbiome.</title>
        <authorList>
            <person name="Gilroy R."/>
            <person name="Ravi A."/>
            <person name="Getino M."/>
            <person name="Pursley I."/>
            <person name="Horton D.L."/>
            <person name="Alikhan N.-F."/>
            <person name="Baker D."/>
            <person name="Gharbi K."/>
            <person name="Hall N."/>
            <person name="Watson M."/>
            <person name="Adriaenssens E.M."/>
            <person name="Foster-Nyarko E."/>
            <person name="Jarju S."/>
            <person name="Secka A."/>
            <person name="Antonio M."/>
            <person name="Oren A."/>
            <person name="Chaudhuri R."/>
            <person name="La Ragione R.M."/>
            <person name="Hildebrand F."/>
            <person name="Pallen M.J."/>
        </authorList>
    </citation>
    <scope>NUCLEOTIDE SEQUENCE [LARGE SCALE GENOMIC DNA]</scope>
    <source>
        <strain evidence="8 9">Sa3CUN1</strain>
    </source>
</reference>
<accession>A0ABR8Q0V3</accession>
<dbReference type="Proteomes" id="UP000640335">
    <property type="component" value="Unassembled WGS sequence"/>
</dbReference>
<evidence type="ECO:0000256" key="3">
    <source>
        <dbReference type="ARBA" id="ARBA00015991"/>
    </source>
</evidence>
<evidence type="ECO:0000313" key="8">
    <source>
        <dbReference type="EMBL" id="MBD7914041.1"/>
    </source>
</evidence>
<evidence type="ECO:0000256" key="5">
    <source>
        <dbReference type="PROSITE-ProRule" id="PRU00520"/>
    </source>
</evidence>
<evidence type="ECO:0000313" key="9">
    <source>
        <dbReference type="Proteomes" id="UP000640335"/>
    </source>
</evidence>